<keyword evidence="3" id="KW-0276">Fatty acid metabolism</keyword>
<evidence type="ECO:0000256" key="1">
    <source>
        <dbReference type="ARBA" id="ARBA00005005"/>
    </source>
</evidence>
<sequence>MSRYSSQWIKVSEPSPHILLVELARSPANAFCTEFWVAYRDLFASLANDRYDVRALVLSSVFPKYFSASLDLEEASDLSSNANRDGARASLAKKDMILAFQAALGSVEKATYPVIAAVHGHCIGIGVDMIGPCDIRYSASNAKFSIKFTYTSPEKLGLVSKVVEGGRDEVVKEALNVAQLIASQSPVAISGSKALLTHSRDHPTAENLVYTALWNSVALDTNDIQDRRVTSTKKKRVRFASLNLPEGKSAKL</sequence>
<dbReference type="PANTHER" id="PTHR43149">
    <property type="entry name" value="ENOYL-COA HYDRATASE"/>
    <property type="match status" value="1"/>
</dbReference>
<proteinExistence type="inferred from homology"/>
<dbReference type="Proteomes" id="UP000724874">
    <property type="component" value="Unassembled WGS sequence"/>
</dbReference>
<dbReference type="OrthoDB" id="14970at2759"/>
<dbReference type="PANTHER" id="PTHR43149:SF1">
    <property type="entry name" value="DELTA(3,5)-DELTA(2,4)-DIENOYL-COA ISOMERASE, MITOCHONDRIAL"/>
    <property type="match status" value="1"/>
</dbReference>
<dbReference type="Pfam" id="PF00378">
    <property type="entry name" value="ECH_1"/>
    <property type="match status" value="1"/>
</dbReference>
<comment type="caution">
    <text evidence="6">The sequence shown here is derived from an EMBL/GenBank/DDBJ whole genome shotgun (WGS) entry which is preliminary data.</text>
</comment>
<comment type="similarity">
    <text evidence="2">Belongs to the enoyl-CoA hydratase/isomerase family.</text>
</comment>
<dbReference type="InterPro" id="IPR045002">
    <property type="entry name" value="Ech1-like"/>
</dbReference>
<dbReference type="FunFam" id="1.10.12.10:FF:000004">
    <property type="entry name" value="Delta3,5-delta2,4-dienoyl-CoA isomerase"/>
    <property type="match status" value="1"/>
</dbReference>
<keyword evidence="7" id="KW-1185">Reference proteome</keyword>
<dbReference type="SUPFAM" id="SSF52096">
    <property type="entry name" value="ClpP/crotonase"/>
    <property type="match status" value="1"/>
</dbReference>
<organism evidence="6 7">
    <name type="scientific">Gymnopilus junonius</name>
    <name type="common">Spectacular rustgill mushroom</name>
    <name type="synonym">Gymnopilus spectabilis subsp. junonius</name>
    <dbReference type="NCBI Taxonomy" id="109634"/>
    <lineage>
        <taxon>Eukaryota</taxon>
        <taxon>Fungi</taxon>
        <taxon>Dikarya</taxon>
        <taxon>Basidiomycota</taxon>
        <taxon>Agaricomycotina</taxon>
        <taxon>Agaricomycetes</taxon>
        <taxon>Agaricomycetidae</taxon>
        <taxon>Agaricales</taxon>
        <taxon>Agaricineae</taxon>
        <taxon>Hymenogastraceae</taxon>
        <taxon>Gymnopilus</taxon>
    </lineage>
</organism>
<evidence type="ECO:0000256" key="3">
    <source>
        <dbReference type="ARBA" id="ARBA00022832"/>
    </source>
</evidence>
<evidence type="ECO:0000313" key="6">
    <source>
        <dbReference type="EMBL" id="KAF8896733.1"/>
    </source>
</evidence>
<dbReference type="CDD" id="cd06558">
    <property type="entry name" value="crotonase-like"/>
    <property type="match status" value="1"/>
</dbReference>
<dbReference type="InterPro" id="IPR014748">
    <property type="entry name" value="Enoyl-CoA_hydra_C"/>
</dbReference>
<dbReference type="GO" id="GO:0051750">
    <property type="term" value="F:delta(3,5)-delta(2,4)-dienoyl-CoA isomerase activity"/>
    <property type="evidence" value="ECO:0007669"/>
    <property type="project" value="TreeGrafter"/>
</dbReference>
<dbReference type="Gene3D" id="1.10.12.10">
    <property type="entry name" value="Lyase 2-enoyl-coa Hydratase, Chain A, domain 2"/>
    <property type="match status" value="1"/>
</dbReference>
<dbReference type="GO" id="GO:0005739">
    <property type="term" value="C:mitochondrion"/>
    <property type="evidence" value="ECO:0007669"/>
    <property type="project" value="TreeGrafter"/>
</dbReference>
<evidence type="ECO:0000256" key="2">
    <source>
        <dbReference type="ARBA" id="ARBA00005254"/>
    </source>
</evidence>
<dbReference type="EMBL" id="JADNYJ010000059">
    <property type="protein sequence ID" value="KAF8896733.1"/>
    <property type="molecule type" value="Genomic_DNA"/>
</dbReference>
<evidence type="ECO:0000313" key="7">
    <source>
        <dbReference type="Proteomes" id="UP000724874"/>
    </source>
</evidence>
<accession>A0A9P5TL59</accession>
<keyword evidence="5" id="KW-0413">Isomerase</keyword>
<dbReference type="InterPro" id="IPR029045">
    <property type="entry name" value="ClpP/crotonase-like_dom_sf"/>
</dbReference>
<dbReference type="InterPro" id="IPR001753">
    <property type="entry name" value="Enoyl-CoA_hydra/iso"/>
</dbReference>
<evidence type="ECO:0000256" key="4">
    <source>
        <dbReference type="ARBA" id="ARBA00023098"/>
    </source>
</evidence>
<comment type="pathway">
    <text evidence="1">Lipid metabolism; fatty acid beta-oxidation.</text>
</comment>
<reference evidence="6" key="1">
    <citation type="submission" date="2020-11" db="EMBL/GenBank/DDBJ databases">
        <authorList>
            <consortium name="DOE Joint Genome Institute"/>
            <person name="Ahrendt S."/>
            <person name="Riley R."/>
            <person name="Andreopoulos W."/>
            <person name="LaButti K."/>
            <person name="Pangilinan J."/>
            <person name="Ruiz-duenas F.J."/>
            <person name="Barrasa J.M."/>
            <person name="Sanchez-Garcia M."/>
            <person name="Camarero S."/>
            <person name="Miyauchi S."/>
            <person name="Serrano A."/>
            <person name="Linde D."/>
            <person name="Babiker R."/>
            <person name="Drula E."/>
            <person name="Ayuso-Fernandez I."/>
            <person name="Pacheco R."/>
            <person name="Padilla G."/>
            <person name="Ferreira P."/>
            <person name="Barriuso J."/>
            <person name="Kellner H."/>
            <person name="Castanera R."/>
            <person name="Alfaro M."/>
            <person name="Ramirez L."/>
            <person name="Pisabarro A.G."/>
            <person name="Kuo A."/>
            <person name="Tritt A."/>
            <person name="Lipzen A."/>
            <person name="He G."/>
            <person name="Yan M."/>
            <person name="Ng V."/>
            <person name="Cullen D."/>
            <person name="Martin F."/>
            <person name="Rosso M.-N."/>
            <person name="Henrissat B."/>
            <person name="Hibbett D."/>
            <person name="Martinez A.T."/>
            <person name="Grigoriev I.V."/>
        </authorList>
    </citation>
    <scope>NUCLEOTIDE SEQUENCE</scope>
    <source>
        <strain evidence="6">AH 44721</strain>
    </source>
</reference>
<gene>
    <name evidence="6" type="ORF">CPB84DRAFT_1781712</name>
</gene>
<dbReference type="Gene3D" id="3.90.226.10">
    <property type="entry name" value="2-enoyl-CoA Hydratase, Chain A, domain 1"/>
    <property type="match status" value="1"/>
</dbReference>
<name>A0A9P5TL59_GYMJU</name>
<dbReference type="AlphaFoldDB" id="A0A9P5TL59"/>
<keyword evidence="4" id="KW-0443">Lipid metabolism</keyword>
<dbReference type="GO" id="GO:0006631">
    <property type="term" value="P:fatty acid metabolic process"/>
    <property type="evidence" value="ECO:0007669"/>
    <property type="project" value="UniProtKB-KW"/>
</dbReference>
<evidence type="ECO:0000256" key="5">
    <source>
        <dbReference type="ARBA" id="ARBA00023235"/>
    </source>
</evidence>
<protein>
    <submittedName>
        <fullName evidence="6">Delta2-dienoyl-CoA-isomerase</fullName>
    </submittedName>
</protein>